<evidence type="ECO:0000313" key="1">
    <source>
        <dbReference type="EMBL" id="GFR22831.1"/>
    </source>
</evidence>
<evidence type="ECO:0000313" key="2">
    <source>
        <dbReference type="Proteomes" id="UP000887116"/>
    </source>
</evidence>
<gene>
    <name evidence="1" type="ORF">TNCT_492031</name>
</gene>
<name>A0A8X6HF93_TRICU</name>
<protein>
    <submittedName>
        <fullName evidence="1">Uncharacterized protein</fullName>
    </submittedName>
</protein>
<sequence>MDGRDKKQYLIQNPSIAISRQCKLSLNSLLAECIITLVISTLSDPSLGSLGVFSNLSQNSILVVVDSISGPQLPWSTTDPKEITTFHPIAPGTLWCQTEKIVLLIHQRRTGDG</sequence>
<accession>A0A8X6HF93</accession>
<proteinExistence type="predicted"/>
<organism evidence="1 2">
    <name type="scientific">Trichonephila clavata</name>
    <name type="common">Joro spider</name>
    <name type="synonym">Nephila clavata</name>
    <dbReference type="NCBI Taxonomy" id="2740835"/>
    <lineage>
        <taxon>Eukaryota</taxon>
        <taxon>Metazoa</taxon>
        <taxon>Ecdysozoa</taxon>
        <taxon>Arthropoda</taxon>
        <taxon>Chelicerata</taxon>
        <taxon>Arachnida</taxon>
        <taxon>Araneae</taxon>
        <taxon>Araneomorphae</taxon>
        <taxon>Entelegynae</taxon>
        <taxon>Araneoidea</taxon>
        <taxon>Nephilidae</taxon>
        <taxon>Trichonephila</taxon>
    </lineage>
</organism>
<reference evidence="1" key="1">
    <citation type="submission" date="2020-07" db="EMBL/GenBank/DDBJ databases">
        <title>Multicomponent nature underlies the extraordinary mechanical properties of spider dragline silk.</title>
        <authorList>
            <person name="Kono N."/>
            <person name="Nakamura H."/>
            <person name="Mori M."/>
            <person name="Yoshida Y."/>
            <person name="Ohtoshi R."/>
            <person name="Malay A.D."/>
            <person name="Moran D.A.P."/>
            <person name="Tomita M."/>
            <person name="Numata K."/>
            <person name="Arakawa K."/>
        </authorList>
    </citation>
    <scope>NUCLEOTIDE SEQUENCE</scope>
</reference>
<dbReference type="EMBL" id="BMAO01018356">
    <property type="protein sequence ID" value="GFR22831.1"/>
    <property type="molecule type" value="Genomic_DNA"/>
</dbReference>
<comment type="caution">
    <text evidence="1">The sequence shown here is derived from an EMBL/GenBank/DDBJ whole genome shotgun (WGS) entry which is preliminary data.</text>
</comment>
<dbReference type="AlphaFoldDB" id="A0A8X6HF93"/>
<keyword evidence="2" id="KW-1185">Reference proteome</keyword>
<dbReference type="Proteomes" id="UP000887116">
    <property type="component" value="Unassembled WGS sequence"/>
</dbReference>